<sequence length="145" mass="16114">MDVVNEPVHPDQVRISDADRQAMADRLRTAHDDGFIDLTEFDERIAEVWRMRTRGELGRVTRDLPPPQRRRNDGLVFADSPGGVAMKVLAVIWLCLTAVAVSGWGIVALTAGVEYPWFLWVSGPPGAVLLTLWLTGAGRPRRGDR</sequence>
<organism evidence="3 4">
    <name type="scientific">Pseudonocardia kongjuensis</name>
    <dbReference type="NCBI Taxonomy" id="102227"/>
    <lineage>
        <taxon>Bacteria</taxon>
        <taxon>Bacillati</taxon>
        <taxon>Actinomycetota</taxon>
        <taxon>Actinomycetes</taxon>
        <taxon>Pseudonocardiales</taxon>
        <taxon>Pseudonocardiaceae</taxon>
        <taxon>Pseudonocardia</taxon>
    </lineage>
</organism>
<comment type="caution">
    <text evidence="3">The sequence shown here is derived from an EMBL/GenBank/DDBJ whole genome shotgun (WGS) entry which is preliminary data.</text>
</comment>
<accession>A0ABN1XVJ2</accession>
<keyword evidence="4" id="KW-1185">Reference proteome</keyword>
<dbReference type="InterPro" id="IPR012551">
    <property type="entry name" value="DUF1707_SHOCT-like"/>
</dbReference>
<keyword evidence="1" id="KW-0812">Transmembrane</keyword>
<evidence type="ECO:0000313" key="3">
    <source>
        <dbReference type="EMBL" id="GAA1390984.1"/>
    </source>
</evidence>
<dbReference type="Pfam" id="PF08044">
    <property type="entry name" value="DUF1707"/>
    <property type="match status" value="1"/>
</dbReference>
<feature type="domain" description="DUF1707" evidence="2">
    <location>
        <begin position="13"/>
        <end position="65"/>
    </location>
</feature>
<dbReference type="PANTHER" id="PTHR40763">
    <property type="entry name" value="MEMBRANE PROTEIN-RELATED"/>
    <property type="match status" value="1"/>
</dbReference>
<evidence type="ECO:0000256" key="1">
    <source>
        <dbReference type="SAM" id="Phobius"/>
    </source>
</evidence>
<dbReference type="Proteomes" id="UP001501414">
    <property type="component" value="Unassembled WGS sequence"/>
</dbReference>
<name>A0ABN1XVJ2_9PSEU</name>
<gene>
    <name evidence="3" type="ORF">GCM10009613_32650</name>
</gene>
<dbReference type="PANTHER" id="PTHR40763:SF5">
    <property type="entry name" value="MEMBRANE PROTEIN"/>
    <property type="match status" value="1"/>
</dbReference>
<keyword evidence="1" id="KW-1133">Transmembrane helix</keyword>
<proteinExistence type="predicted"/>
<feature type="transmembrane region" description="Helical" evidence="1">
    <location>
        <begin position="88"/>
        <end position="111"/>
    </location>
</feature>
<evidence type="ECO:0000313" key="4">
    <source>
        <dbReference type="Proteomes" id="UP001501414"/>
    </source>
</evidence>
<reference evidence="3 4" key="1">
    <citation type="journal article" date="2019" name="Int. J. Syst. Evol. Microbiol.">
        <title>The Global Catalogue of Microorganisms (GCM) 10K type strain sequencing project: providing services to taxonomists for standard genome sequencing and annotation.</title>
        <authorList>
            <consortium name="The Broad Institute Genomics Platform"/>
            <consortium name="The Broad Institute Genome Sequencing Center for Infectious Disease"/>
            <person name="Wu L."/>
            <person name="Ma J."/>
        </authorList>
    </citation>
    <scope>NUCLEOTIDE SEQUENCE [LARGE SCALE GENOMIC DNA]</scope>
    <source>
        <strain evidence="3 4">JCM 11896</strain>
    </source>
</reference>
<evidence type="ECO:0000259" key="2">
    <source>
        <dbReference type="Pfam" id="PF08044"/>
    </source>
</evidence>
<dbReference type="EMBL" id="BAAAJK010000011">
    <property type="protein sequence ID" value="GAA1390984.1"/>
    <property type="molecule type" value="Genomic_DNA"/>
</dbReference>
<feature type="transmembrane region" description="Helical" evidence="1">
    <location>
        <begin position="117"/>
        <end position="135"/>
    </location>
</feature>
<keyword evidence="1" id="KW-0472">Membrane</keyword>
<protein>
    <recommendedName>
        <fullName evidence="2">DUF1707 domain-containing protein</fullName>
    </recommendedName>
</protein>